<dbReference type="PANTHER" id="PTHR46153:SF20">
    <property type="entry name" value="ACYL CARRIER PROTEIN 2, CHLOROPLASTIC-RELATED"/>
    <property type="match status" value="1"/>
</dbReference>
<name>A0A445F976_GLYSO</name>
<evidence type="ECO:0000256" key="1">
    <source>
        <dbReference type="ARBA" id="ARBA00003180"/>
    </source>
</evidence>
<dbReference type="PROSITE" id="PS00012">
    <property type="entry name" value="PHOSPHOPANTETHEINE"/>
    <property type="match status" value="1"/>
</dbReference>
<evidence type="ECO:0000256" key="12">
    <source>
        <dbReference type="ARBA" id="ARBA00023160"/>
    </source>
</evidence>
<evidence type="ECO:0000256" key="3">
    <source>
        <dbReference type="ARBA" id="ARBA00010930"/>
    </source>
</evidence>
<dbReference type="Proteomes" id="UP000289340">
    <property type="component" value="Chromosome 20"/>
</dbReference>
<keyword evidence="4 13" id="KW-0596">Phosphopantetheine</keyword>
<reference evidence="15 16" key="1">
    <citation type="submission" date="2018-09" db="EMBL/GenBank/DDBJ databases">
        <title>A high-quality reference genome of wild soybean provides a powerful tool to mine soybean genomes.</title>
        <authorList>
            <person name="Xie M."/>
            <person name="Chung C.Y.L."/>
            <person name="Li M.-W."/>
            <person name="Wong F.-L."/>
            <person name="Chan T.-F."/>
            <person name="Lam H.-M."/>
        </authorList>
    </citation>
    <scope>NUCLEOTIDE SEQUENCE [LARGE SCALE GENOMIC DNA]</scope>
    <source>
        <strain evidence="16">cv. W05</strain>
        <tissue evidence="15">Hypocotyl of etiolated seedlings</tissue>
    </source>
</reference>
<protein>
    <recommendedName>
        <fullName evidence="13">Acyl carrier protein</fullName>
    </recommendedName>
</protein>
<evidence type="ECO:0000313" key="16">
    <source>
        <dbReference type="Proteomes" id="UP000289340"/>
    </source>
</evidence>
<dbReference type="AlphaFoldDB" id="A0A445F976"/>
<keyword evidence="10" id="KW-0809">Transit peptide</keyword>
<evidence type="ECO:0000256" key="8">
    <source>
        <dbReference type="ARBA" id="ARBA00022640"/>
    </source>
</evidence>
<comment type="caution">
    <text evidence="15">The sequence shown here is derived from an EMBL/GenBank/DDBJ whole genome shotgun (WGS) entry which is preliminary data.</text>
</comment>
<evidence type="ECO:0000256" key="11">
    <source>
        <dbReference type="ARBA" id="ARBA00023098"/>
    </source>
</evidence>
<keyword evidence="7" id="KW-0597">Phosphoprotein</keyword>
<keyword evidence="12 13" id="KW-0275">Fatty acid biosynthesis</keyword>
<dbReference type="GO" id="GO:0009507">
    <property type="term" value="C:chloroplast"/>
    <property type="evidence" value="ECO:0007669"/>
    <property type="project" value="UniProtKB-SubCell"/>
</dbReference>
<dbReference type="SUPFAM" id="SSF47336">
    <property type="entry name" value="ACP-like"/>
    <property type="match status" value="1"/>
</dbReference>
<dbReference type="HAMAP" id="MF_01217">
    <property type="entry name" value="Acyl_carrier"/>
    <property type="match status" value="1"/>
</dbReference>
<dbReference type="InterPro" id="IPR006162">
    <property type="entry name" value="Ppantetheine_attach_site"/>
</dbReference>
<keyword evidence="6" id="KW-0150">Chloroplast</keyword>
<proteinExistence type="inferred from homology"/>
<dbReference type="InterPro" id="IPR044813">
    <property type="entry name" value="ACP_chloroplastic"/>
</dbReference>
<dbReference type="InterPro" id="IPR009081">
    <property type="entry name" value="PP-bd_ACP"/>
</dbReference>
<evidence type="ECO:0000256" key="7">
    <source>
        <dbReference type="ARBA" id="ARBA00022553"/>
    </source>
</evidence>
<dbReference type="InterPro" id="IPR003231">
    <property type="entry name" value="ACP"/>
</dbReference>
<keyword evidence="5 13" id="KW-0444">Lipid biosynthesis</keyword>
<feature type="domain" description="Carrier" evidence="14">
    <location>
        <begin position="73"/>
        <end position="148"/>
    </location>
</feature>
<evidence type="ECO:0000313" key="15">
    <source>
        <dbReference type="EMBL" id="RZB45361.1"/>
    </source>
</evidence>
<sequence length="153" mass="16961">MSLEEAHHHRRPWIRAWRKKEKNEGRGREEHEILHLIQLLAKGLALFQAMGEGLSFSSQPRSIRLTVSCAVKPETVVKVCKIVKNQLALSDDSKVTGESTFTALGADSLDTAEIVMGLEEEFGITVEEDSAQSIPIVQEAADLIEEIISKQSP</sequence>
<comment type="function">
    <text evidence="1 13">Carrier of the growing fatty acid chain in fatty acid biosynthesis.</text>
</comment>
<dbReference type="Pfam" id="PF00550">
    <property type="entry name" value="PP-binding"/>
    <property type="match status" value="1"/>
</dbReference>
<evidence type="ECO:0000259" key="14">
    <source>
        <dbReference type="PROSITE" id="PS50075"/>
    </source>
</evidence>
<evidence type="ECO:0000256" key="6">
    <source>
        <dbReference type="ARBA" id="ARBA00022528"/>
    </source>
</evidence>
<evidence type="ECO:0000256" key="2">
    <source>
        <dbReference type="ARBA" id="ARBA00004229"/>
    </source>
</evidence>
<comment type="similarity">
    <text evidence="3">Belongs to the acyl carrier protein (ACP) family.</text>
</comment>
<dbReference type="InterPro" id="IPR036736">
    <property type="entry name" value="ACP-like_sf"/>
</dbReference>
<dbReference type="PROSITE" id="PS50075">
    <property type="entry name" value="CARRIER"/>
    <property type="match status" value="1"/>
</dbReference>
<gene>
    <name evidence="15" type="ORF">D0Y65_054939</name>
</gene>
<keyword evidence="16" id="KW-1185">Reference proteome</keyword>
<dbReference type="PANTHER" id="PTHR46153">
    <property type="entry name" value="ACYL CARRIER PROTEIN"/>
    <property type="match status" value="1"/>
</dbReference>
<evidence type="ECO:0000256" key="13">
    <source>
        <dbReference type="RuleBase" id="RU000722"/>
    </source>
</evidence>
<organism evidence="15 16">
    <name type="scientific">Glycine soja</name>
    <name type="common">Wild soybean</name>
    <dbReference type="NCBI Taxonomy" id="3848"/>
    <lineage>
        <taxon>Eukaryota</taxon>
        <taxon>Viridiplantae</taxon>
        <taxon>Streptophyta</taxon>
        <taxon>Embryophyta</taxon>
        <taxon>Tracheophyta</taxon>
        <taxon>Spermatophyta</taxon>
        <taxon>Magnoliopsida</taxon>
        <taxon>eudicotyledons</taxon>
        <taxon>Gunneridae</taxon>
        <taxon>Pentapetalae</taxon>
        <taxon>rosids</taxon>
        <taxon>fabids</taxon>
        <taxon>Fabales</taxon>
        <taxon>Fabaceae</taxon>
        <taxon>Papilionoideae</taxon>
        <taxon>50 kb inversion clade</taxon>
        <taxon>NPAAA clade</taxon>
        <taxon>indigoferoid/millettioid clade</taxon>
        <taxon>Phaseoleae</taxon>
        <taxon>Glycine</taxon>
        <taxon>Glycine subgen. Soja</taxon>
    </lineage>
</organism>
<keyword evidence="11" id="KW-0443">Lipid metabolism</keyword>
<keyword evidence="9" id="KW-0276">Fatty acid metabolism</keyword>
<dbReference type="GO" id="GO:0000036">
    <property type="term" value="F:acyl carrier activity"/>
    <property type="evidence" value="ECO:0007669"/>
    <property type="project" value="InterPro"/>
</dbReference>
<evidence type="ECO:0000256" key="4">
    <source>
        <dbReference type="ARBA" id="ARBA00022450"/>
    </source>
</evidence>
<evidence type="ECO:0000256" key="9">
    <source>
        <dbReference type="ARBA" id="ARBA00022832"/>
    </source>
</evidence>
<dbReference type="EMBL" id="QZWG01000020">
    <property type="protein sequence ID" value="RZB45361.1"/>
    <property type="molecule type" value="Genomic_DNA"/>
</dbReference>
<accession>A0A445F976</accession>
<evidence type="ECO:0000256" key="5">
    <source>
        <dbReference type="ARBA" id="ARBA00022516"/>
    </source>
</evidence>
<evidence type="ECO:0000256" key="10">
    <source>
        <dbReference type="ARBA" id="ARBA00022946"/>
    </source>
</evidence>
<keyword evidence="8" id="KW-0934">Plastid</keyword>
<dbReference type="Gene3D" id="1.10.1200.10">
    <property type="entry name" value="ACP-like"/>
    <property type="match status" value="1"/>
</dbReference>
<comment type="subcellular location">
    <subcellularLocation>
        <location evidence="2">Plastid</location>
        <location evidence="2">Chloroplast</location>
    </subcellularLocation>
</comment>